<evidence type="ECO:0000313" key="2">
    <source>
        <dbReference type="Proteomes" id="UP001152531"/>
    </source>
</evidence>
<accession>A0ACA9Y5L1</accession>
<organism evidence="1 2">
    <name type="scientific">[Candida] jaroonii</name>
    <dbReference type="NCBI Taxonomy" id="467808"/>
    <lineage>
        <taxon>Eukaryota</taxon>
        <taxon>Fungi</taxon>
        <taxon>Dikarya</taxon>
        <taxon>Ascomycota</taxon>
        <taxon>Saccharomycotina</taxon>
        <taxon>Pichiomycetes</taxon>
        <taxon>Debaryomycetaceae</taxon>
        <taxon>Yamadazyma</taxon>
    </lineage>
</organism>
<gene>
    <name evidence="1" type="ORF">CLIB1444_03S08922</name>
</gene>
<keyword evidence="2" id="KW-1185">Reference proteome</keyword>
<name>A0ACA9Y5L1_9ASCO</name>
<evidence type="ECO:0000313" key="1">
    <source>
        <dbReference type="EMBL" id="CAH6720303.1"/>
    </source>
</evidence>
<sequence length="649" mass="72917">MSVKSLISKFEPGEDFGVKPRSITRKVSINSIFNPYADLSSSIPKTDPRLLETPCNGTAEILSINSKDDLSRIESIAKVRYSKRISSPEGSCFGGDNDKIEGSGDVYISWDEKLDSLSRKLSASVPTYRGESSHEKYGHDTEYFVDAHSITDNCVYSSTGSSVDKIDLPAIKVDSKDNTKKDEGYEDEDAAENIHNEKSVRDQLEAGSSMESLSTDTRIKPSKVVPQGIVFHKTAPLELIDEEIKTPEKSYITSFEPLNVLAGSYSTPTSCRTIAFNVDKSDPRRSRISDRFSFRSNISFNQSLGLATEENLDRINSDLFDNDVYQQLDTPITPHTDTFQPKEPKDLKVYRFDSSGSSIPNDKVETNSGSTASSPSIQTQNFPFLAHLIDEQPDAKKWYQNIFHFRPKKKSSRTISREEFQPIVLEEVDVPELKPRRYSKQSLLSKSSKDAKRREGRGSVQNTKVAHDRQSNSRTSERKISVDMIKTPHWVPRPPNAPHIYSNGSQLSNFSNKFMEPRQIPRVKNHPSSLDNGLLSPADLTADHAINRSEDVDSWNDTPNGSGSTNTLSNIDKSFQLQVPEKTKTKSPLGIKLSKRSVGTQTDFKIGKSNAEDEELKENFLDLRETIFQVFSPHQKQRFSTILDDIFNM</sequence>
<dbReference type="EMBL" id="CALSDN010000003">
    <property type="protein sequence ID" value="CAH6720303.1"/>
    <property type="molecule type" value="Genomic_DNA"/>
</dbReference>
<dbReference type="Proteomes" id="UP001152531">
    <property type="component" value="Unassembled WGS sequence"/>
</dbReference>
<comment type="caution">
    <text evidence="1">The sequence shown here is derived from an EMBL/GenBank/DDBJ whole genome shotgun (WGS) entry which is preliminary data.</text>
</comment>
<proteinExistence type="predicted"/>
<reference evidence="1" key="1">
    <citation type="submission" date="2022-06" db="EMBL/GenBank/DDBJ databases">
        <authorList>
            <person name="Legras J.-L."/>
            <person name="Devillers H."/>
            <person name="Grondin C."/>
        </authorList>
    </citation>
    <scope>NUCLEOTIDE SEQUENCE</scope>
    <source>
        <strain evidence="1">CLIB 1444</strain>
    </source>
</reference>
<protein>
    <submittedName>
        <fullName evidence="1">Uncharacterized protein</fullName>
    </submittedName>
</protein>